<dbReference type="Proteomes" id="UP000228948">
    <property type="component" value="Chromosome"/>
</dbReference>
<dbReference type="FunFam" id="3.40.309.10:FF:000009">
    <property type="entry name" value="Aldehyde dehydrogenase A"/>
    <property type="match status" value="1"/>
</dbReference>
<accession>A0A2K8K8D0</accession>
<proteinExistence type="inferred from homology"/>
<organism evidence="5 6">
    <name type="scientific">Roseinatronobacter bogoriensis subsp. barguzinensis</name>
    <dbReference type="NCBI Taxonomy" id="441209"/>
    <lineage>
        <taxon>Bacteria</taxon>
        <taxon>Pseudomonadati</taxon>
        <taxon>Pseudomonadota</taxon>
        <taxon>Alphaproteobacteria</taxon>
        <taxon>Rhodobacterales</taxon>
        <taxon>Paracoccaceae</taxon>
        <taxon>Roseinatronobacter</taxon>
    </lineage>
</organism>
<dbReference type="KEGG" id="rbg:BG454_07570"/>
<dbReference type="GO" id="GO:0016620">
    <property type="term" value="F:oxidoreductase activity, acting on the aldehyde or oxo group of donors, NAD or NADP as acceptor"/>
    <property type="evidence" value="ECO:0007669"/>
    <property type="project" value="InterPro"/>
</dbReference>
<dbReference type="SUPFAM" id="SSF53720">
    <property type="entry name" value="ALDH-like"/>
    <property type="match status" value="1"/>
</dbReference>
<dbReference type="InterPro" id="IPR015590">
    <property type="entry name" value="Aldehyde_DH_dom"/>
</dbReference>
<evidence type="ECO:0000313" key="6">
    <source>
        <dbReference type="Proteomes" id="UP000228948"/>
    </source>
</evidence>
<evidence type="ECO:0000256" key="1">
    <source>
        <dbReference type="ARBA" id="ARBA00009986"/>
    </source>
</evidence>
<dbReference type="OrthoDB" id="9812625at2"/>
<reference evidence="5 6" key="1">
    <citation type="submission" date="2017-11" db="EMBL/GenBank/DDBJ databases">
        <title>Revised Sequence and Annotation of the Rhodobaca barguzinensis strain alga05 Genome.</title>
        <authorList>
            <person name="Kopejtka K."/>
            <person name="Tomasch J.M."/>
            <person name="Bunk B."/>
            <person name="Koblizek M."/>
        </authorList>
    </citation>
    <scope>NUCLEOTIDE SEQUENCE [LARGE SCALE GENOMIC DNA]</scope>
    <source>
        <strain evidence="6">alga05</strain>
    </source>
</reference>
<gene>
    <name evidence="5" type="ORF">BG454_07570</name>
</gene>
<evidence type="ECO:0000259" key="4">
    <source>
        <dbReference type="Pfam" id="PF00171"/>
    </source>
</evidence>
<dbReference type="InterPro" id="IPR016163">
    <property type="entry name" value="Ald_DH_C"/>
</dbReference>
<dbReference type="PANTHER" id="PTHR42986">
    <property type="entry name" value="BENZALDEHYDE DEHYDROGENASE YFMT"/>
    <property type="match status" value="1"/>
</dbReference>
<dbReference type="STRING" id="441209.GCA_001870665_01291"/>
<evidence type="ECO:0000256" key="3">
    <source>
        <dbReference type="ARBA" id="ARBA00023027"/>
    </source>
</evidence>
<dbReference type="RefSeq" id="WP_071480255.1">
    <property type="nucleotide sequence ID" value="NZ_CP024899.1"/>
</dbReference>
<dbReference type="FunFam" id="3.40.605.10:FF:000063">
    <property type="entry name" value="Succinate-semialdehyde dehydrogenase, mitochondrial"/>
    <property type="match status" value="1"/>
</dbReference>
<dbReference type="InterPro" id="IPR016161">
    <property type="entry name" value="Ald_DH/histidinol_DH"/>
</dbReference>
<feature type="domain" description="Aldehyde dehydrogenase" evidence="4">
    <location>
        <begin position="21"/>
        <end position="477"/>
    </location>
</feature>
<dbReference type="Pfam" id="PF00171">
    <property type="entry name" value="Aldedh"/>
    <property type="match status" value="1"/>
</dbReference>
<dbReference type="AlphaFoldDB" id="A0A2K8K8D0"/>
<dbReference type="InterPro" id="IPR016162">
    <property type="entry name" value="Ald_DH_N"/>
</dbReference>
<dbReference type="EMBL" id="CP024899">
    <property type="protein sequence ID" value="ATX65701.1"/>
    <property type="molecule type" value="Genomic_DNA"/>
</dbReference>
<comment type="similarity">
    <text evidence="1">Belongs to the aldehyde dehydrogenase family.</text>
</comment>
<name>A0A2K8K8D0_9RHOB</name>
<keyword evidence="3" id="KW-0520">NAD</keyword>
<evidence type="ECO:0000256" key="2">
    <source>
        <dbReference type="ARBA" id="ARBA00023002"/>
    </source>
</evidence>
<dbReference type="Gene3D" id="3.40.605.10">
    <property type="entry name" value="Aldehyde Dehydrogenase, Chain A, domain 1"/>
    <property type="match status" value="1"/>
</dbReference>
<evidence type="ECO:0000313" key="5">
    <source>
        <dbReference type="EMBL" id="ATX65701.1"/>
    </source>
</evidence>
<keyword evidence="6" id="KW-1185">Reference proteome</keyword>
<dbReference type="Gene3D" id="3.40.309.10">
    <property type="entry name" value="Aldehyde Dehydrogenase, Chain A, domain 2"/>
    <property type="match status" value="1"/>
</dbReference>
<keyword evidence="2" id="KW-0560">Oxidoreductase</keyword>
<dbReference type="PANTHER" id="PTHR42986:SF1">
    <property type="entry name" value="BENZALDEHYDE DEHYDROGENASE YFMT"/>
    <property type="match status" value="1"/>
</dbReference>
<protein>
    <submittedName>
        <fullName evidence="5">Aldehyde dehydrogenase</fullName>
    </submittedName>
</protein>
<sequence length="490" mass="52725">MLDAKAPKSLRGMYIDGQWRQAARNFADINPNDGSLWAEAPDGTRADARAAIEAAQRAFPDWAALKYTERAKLVHHIADVFERRAPDFIAAVQAEGGGWFGKGAFEAHYIPEVFRSASASCYQASGEILPSEYGKLSTAQRFPMGVISVISPWNFPGILTARGFAFALAAGNTIVLKPSEDTPYLGGIFFAEVLEEAGIPAGVFNVITCSRESVAEMGDEMVENPLVKGVSFTGSTPVGRAIAAKAGAHLKKACVELGGKDSLIILEDADMERATQAANFGSFMHQGQICMSVEKVLVHEKIYDEFLEKFAARAAKLKVGDTADKANVIGPLINDRQVERVKAQLDDAIAKGAQIVVGGGIKGRFVEPTILTNVTPDMLVYQDETFGPVVPVIPFATDDEAIALNNDTEYGLSAGIITQDEARALAMARKLETGMCHVNCSSVNDEPHVPFGGSKASGLGRHGGRWSIETFTETRWITLDRGGRPFPPVF</sequence>